<evidence type="ECO:0000259" key="5">
    <source>
        <dbReference type="Pfam" id="PF13439"/>
    </source>
</evidence>
<evidence type="ECO:0000313" key="6">
    <source>
        <dbReference type="EMBL" id="RPF26397.1"/>
    </source>
</evidence>
<dbReference type="CDD" id="cd03801">
    <property type="entry name" value="GT4_PimA-like"/>
    <property type="match status" value="1"/>
</dbReference>
<evidence type="ECO:0000259" key="4">
    <source>
        <dbReference type="Pfam" id="PF00534"/>
    </source>
</evidence>
<dbReference type="InterPro" id="IPR028098">
    <property type="entry name" value="Glyco_trans_4-like_N"/>
</dbReference>
<reference evidence="6 7" key="1">
    <citation type="submission" date="2018-11" db="EMBL/GenBank/DDBJ databases">
        <title>Sequencing the genomes of 1000 actinobacteria strains.</title>
        <authorList>
            <person name="Klenk H.-P."/>
        </authorList>
    </citation>
    <scope>NUCLEOTIDE SEQUENCE [LARGE SCALE GENOMIC DNA]</scope>
    <source>
        <strain evidence="6 7">DSM 14418</strain>
    </source>
</reference>
<accession>A0A3N4Z1C0</accession>
<gene>
    <name evidence="6" type="ORF">EDD32_0836</name>
</gene>
<evidence type="ECO:0000256" key="3">
    <source>
        <dbReference type="ARBA" id="ARBA00022679"/>
    </source>
</evidence>
<keyword evidence="7" id="KW-1185">Reference proteome</keyword>
<keyword evidence="2" id="KW-0328">Glycosyltransferase</keyword>
<evidence type="ECO:0000313" key="7">
    <source>
        <dbReference type="Proteomes" id="UP000280726"/>
    </source>
</evidence>
<dbReference type="Pfam" id="PF13439">
    <property type="entry name" value="Glyco_transf_4"/>
    <property type="match status" value="1"/>
</dbReference>
<sequence>MNQALRIVHAVTSARFAGVERYVADLAGAQHAAGHRVSVIGGDPAAMLSVLGTDRIPLRAASSVRATIRALNRWADCDVVHVHMTATELAATLATAARSVPVVTTRHFARRRGSSVGGRCVAPLIERRVDAQVAISQYVADRIEGVAAVVRTGVPVREDLPGPRGRERTVLVAQRLEPEKRTDMALRAFARASLADEGWRLAVAGDGSQEESLRSLARELRIGASVDFLGRRSDVGDLMARASVLLAPCPIEGLGLSVLEAMAAGLPVVAAASGGHLETVGAVEGATLYRPDDPEEGGLLLADLAGDPDRRAEYGERLRNRQRSAFTSEAQVTALDRVYRSLR</sequence>
<dbReference type="InterPro" id="IPR050194">
    <property type="entry name" value="Glycosyltransferase_grp1"/>
</dbReference>
<dbReference type="GO" id="GO:0016758">
    <property type="term" value="F:hexosyltransferase activity"/>
    <property type="evidence" value="ECO:0007669"/>
    <property type="project" value="TreeGrafter"/>
</dbReference>
<dbReference type="PANTHER" id="PTHR45947:SF3">
    <property type="entry name" value="SULFOQUINOVOSYL TRANSFERASE SQD2"/>
    <property type="match status" value="1"/>
</dbReference>
<dbReference type="EMBL" id="RKRA01000001">
    <property type="protein sequence ID" value="RPF26397.1"/>
    <property type="molecule type" value="Genomic_DNA"/>
</dbReference>
<dbReference type="InterPro" id="IPR001296">
    <property type="entry name" value="Glyco_trans_1"/>
</dbReference>
<feature type="domain" description="Glycosyl transferase family 1" evidence="4">
    <location>
        <begin position="164"/>
        <end position="320"/>
    </location>
</feature>
<dbReference type="Pfam" id="PF00534">
    <property type="entry name" value="Glycos_transf_1"/>
    <property type="match status" value="1"/>
</dbReference>
<dbReference type="SUPFAM" id="SSF53756">
    <property type="entry name" value="UDP-Glycosyltransferase/glycogen phosphorylase"/>
    <property type="match status" value="1"/>
</dbReference>
<dbReference type="Proteomes" id="UP000280726">
    <property type="component" value="Unassembled WGS sequence"/>
</dbReference>
<proteinExistence type="predicted"/>
<protein>
    <recommendedName>
        <fullName evidence="1">D-inositol 3-phosphate glycosyltransferase</fullName>
    </recommendedName>
</protein>
<feature type="domain" description="Glycosyltransferase subfamily 4-like N-terminal" evidence="5">
    <location>
        <begin position="18"/>
        <end position="145"/>
    </location>
</feature>
<evidence type="ECO:0000256" key="2">
    <source>
        <dbReference type="ARBA" id="ARBA00022676"/>
    </source>
</evidence>
<evidence type="ECO:0000256" key="1">
    <source>
        <dbReference type="ARBA" id="ARBA00021292"/>
    </source>
</evidence>
<organism evidence="6 7">
    <name type="scientific">Georgenia muralis</name>
    <dbReference type="NCBI Taxonomy" id="154117"/>
    <lineage>
        <taxon>Bacteria</taxon>
        <taxon>Bacillati</taxon>
        <taxon>Actinomycetota</taxon>
        <taxon>Actinomycetes</taxon>
        <taxon>Micrococcales</taxon>
        <taxon>Bogoriellaceae</taxon>
        <taxon>Georgenia</taxon>
    </lineage>
</organism>
<comment type="caution">
    <text evidence="6">The sequence shown here is derived from an EMBL/GenBank/DDBJ whole genome shotgun (WGS) entry which is preliminary data.</text>
</comment>
<dbReference type="AlphaFoldDB" id="A0A3N4Z1C0"/>
<name>A0A3N4Z1C0_9MICO</name>
<keyword evidence="3 6" id="KW-0808">Transferase</keyword>
<dbReference type="PANTHER" id="PTHR45947">
    <property type="entry name" value="SULFOQUINOVOSYL TRANSFERASE SQD2"/>
    <property type="match status" value="1"/>
</dbReference>
<dbReference type="Gene3D" id="3.40.50.2000">
    <property type="entry name" value="Glycogen Phosphorylase B"/>
    <property type="match status" value="2"/>
</dbReference>
<dbReference type="GO" id="GO:1901137">
    <property type="term" value="P:carbohydrate derivative biosynthetic process"/>
    <property type="evidence" value="ECO:0007669"/>
    <property type="project" value="UniProtKB-ARBA"/>
</dbReference>